<dbReference type="InterPro" id="IPR038592">
    <property type="entry name" value="CheD-like_sf"/>
</dbReference>
<dbReference type="Pfam" id="PF03975">
    <property type="entry name" value="CheD"/>
    <property type="match status" value="1"/>
</dbReference>
<evidence type="ECO:0000313" key="5">
    <source>
        <dbReference type="Proteomes" id="UP001410394"/>
    </source>
</evidence>
<comment type="catalytic activity">
    <reaction evidence="3">
        <text>L-glutaminyl-[protein] + H2O = L-glutamyl-[protein] + NH4(+)</text>
        <dbReference type="Rhea" id="RHEA:16441"/>
        <dbReference type="Rhea" id="RHEA-COMP:10207"/>
        <dbReference type="Rhea" id="RHEA-COMP:10208"/>
        <dbReference type="ChEBI" id="CHEBI:15377"/>
        <dbReference type="ChEBI" id="CHEBI:28938"/>
        <dbReference type="ChEBI" id="CHEBI:29973"/>
        <dbReference type="ChEBI" id="CHEBI:30011"/>
        <dbReference type="EC" id="3.5.1.44"/>
    </reaction>
</comment>
<accession>A0ABU9Z3B6</accession>
<dbReference type="PANTHER" id="PTHR35147">
    <property type="entry name" value="CHEMORECEPTOR GLUTAMINE DEAMIDASE CHED-RELATED"/>
    <property type="match status" value="1"/>
</dbReference>
<dbReference type="InterPro" id="IPR011324">
    <property type="entry name" value="Cytotoxic_necrot_fac-like_cat"/>
</dbReference>
<dbReference type="CDD" id="cd16352">
    <property type="entry name" value="CheD"/>
    <property type="match status" value="1"/>
</dbReference>
<dbReference type="Proteomes" id="UP001410394">
    <property type="component" value="Unassembled WGS sequence"/>
</dbReference>
<comment type="caution">
    <text evidence="4">The sequence shown here is derived from an EMBL/GenBank/DDBJ whole genome shotgun (WGS) entry which is preliminary data.</text>
</comment>
<evidence type="ECO:0000313" key="4">
    <source>
        <dbReference type="EMBL" id="MEN3070534.1"/>
    </source>
</evidence>
<comment type="similarity">
    <text evidence="3">Belongs to the CheD family.</text>
</comment>
<dbReference type="PANTHER" id="PTHR35147:SF3">
    <property type="entry name" value="CHEMORECEPTOR GLUTAMINE DEAMIDASE CHED 1-RELATED"/>
    <property type="match status" value="1"/>
</dbReference>
<protein>
    <recommendedName>
        <fullName evidence="3">Probable chemoreceptor glutamine deamidase CheD</fullName>
        <ecNumber evidence="3">3.5.1.44</ecNumber>
    </recommendedName>
</protein>
<dbReference type="EC" id="3.5.1.44" evidence="3"/>
<comment type="function">
    <text evidence="3">Probably deamidates glutamine residues to glutamate on methyl-accepting chemotaxis receptors (MCPs), playing an important role in chemotaxis.</text>
</comment>
<name>A0ABU9Z3B6_9RHOO</name>
<keyword evidence="5" id="KW-1185">Reference proteome</keyword>
<dbReference type="Gene3D" id="3.30.1330.200">
    <property type="match status" value="1"/>
</dbReference>
<dbReference type="InterPro" id="IPR005659">
    <property type="entry name" value="Chemorcpt_Glu_NH3ase_CheD"/>
</dbReference>
<dbReference type="EMBL" id="JBDIVE010000015">
    <property type="protein sequence ID" value="MEN3070534.1"/>
    <property type="molecule type" value="Genomic_DNA"/>
</dbReference>
<reference evidence="4 5" key="1">
    <citation type="journal article" date="2018" name="Int. J. Syst. Evol. Microbiol.">
        <title>Uliginosibacterium sediminicola sp. nov., isolated from freshwater sediment.</title>
        <authorList>
            <person name="Hwang W.M."/>
            <person name="Kim S.M."/>
            <person name="Kang K."/>
            <person name="Ahn T.Y."/>
        </authorList>
    </citation>
    <scope>NUCLEOTIDE SEQUENCE [LARGE SCALE GENOMIC DNA]</scope>
    <source>
        <strain evidence="4 5">M1-21</strain>
    </source>
</reference>
<organism evidence="4 5">
    <name type="scientific">Uliginosibacterium sediminicola</name>
    <dbReference type="NCBI Taxonomy" id="2024550"/>
    <lineage>
        <taxon>Bacteria</taxon>
        <taxon>Pseudomonadati</taxon>
        <taxon>Pseudomonadota</taxon>
        <taxon>Betaproteobacteria</taxon>
        <taxon>Rhodocyclales</taxon>
        <taxon>Zoogloeaceae</taxon>
        <taxon>Uliginosibacterium</taxon>
    </lineage>
</organism>
<evidence type="ECO:0000256" key="2">
    <source>
        <dbReference type="ARBA" id="ARBA00022801"/>
    </source>
</evidence>
<keyword evidence="2 3" id="KW-0378">Hydrolase</keyword>
<proteinExistence type="inferred from homology"/>
<sequence>MNSTEQIRNLVLHPGEVHIGDARDRVITLLGSCVSITLWHPQKQIGAMSHYLLSTRGTQQRYSSPSAQLDGRYGDEAMQLMFEGLRARGVAPAECVAKVFGGGHMFAGLWQNEARDIGRKNGDAARAMLRSLHIPIVSESLYGERFRKIYFEIASGFVWASKSTADLQKAPRRLNETFHTRAAGLYARAARKPLAGPVSCPCACGAAMPCNTFLKSLDCRIVRNKLARSCA</sequence>
<dbReference type="HAMAP" id="MF_01440">
    <property type="entry name" value="CheD"/>
    <property type="match status" value="1"/>
</dbReference>
<dbReference type="SUPFAM" id="SSF64438">
    <property type="entry name" value="CNF1/YfiH-like putative cysteine hydrolases"/>
    <property type="match status" value="1"/>
</dbReference>
<dbReference type="RefSeq" id="WP_345921313.1">
    <property type="nucleotide sequence ID" value="NZ_JBDIVE010000015.1"/>
</dbReference>
<evidence type="ECO:0000256" key="3">
    <source>
        <dbReference type="HAMAP-Rule" id="MF_01440"/>
    </source>
</evidence>
<evidence type="ECO:0000256" key="1">
    <source>
        <dbReference type="ARBA" id="ARBA00022500"/>
    </source>
</evidence>
<gene>
    <name evidence="3" type="primary">cheD</name>
    <name evidence="4" type="ORF">ABDB84_18770</name>
</gene>
<keyword evidence="1 3" id="KW-0145">Chemotaxis</keyword>